<dbReference type="EMBL" id="JAYGHG010000034">
    <property type="protein sequence ID" value="MEA5583096.1"/>
    <property type="molecule type" value="Genomic_DNA"/>
</dbReference>
<name>A0ABU5UKZ7_9CYAN</name>
<keyword evidence="2" id="KW-1185">Reference proteome</keyword>
<gene>
    <name evidence="1" type="ORF">VB620_17325</name>
</gene>
<reference evidence="1 2" key="1">
    <citation type="submission" date="2023-12" db="EMBL/GenBank/DDBJ databases">
        <title>Baltic Sea Cyanobacteria.</title>
        <authorList>
            <person name="Delbaje E."/>
            <person name="Fewer D.P."/>
            <person name="Shishido T.K."/>
        </authorList>
    </citation>
    <scope>NUCLEOTIDE SEQUENCE [LARGE SCALE GENOMIC DNA]</scope>
    <source>
        <strain evidence="1 2">UHCC-0300</strain>
    </source>
</reference>
<dbReference type="Proteomes" id="UP001302120">
    <property type="component" value="Unassembled WGS sequence"/>
</dbReference>
<protein>
    <submittedName>
        <fullName evidence="1">Transcriptional regulator</fullName>
    </submittedName>
</protein>
<comment type="caution">
    <text evidence="1">The sequence shown here is derived from an EMBL/GenBank/DDBJ whole genome shotgun (WGS) entry which is preliminary data.</text>
</comment>
<accession>A0ABU5UKZ7</accession>
<organism evidence="1 2">
    <name type="scientific">Nodularia harveyana UHCC-0300</name>
    <dbReference type="NCBI Taxonomy" id="2974287"/>
    <lineage>
        <taxon>Bacteria</taxon>
        <taxon>Bacillati</taxon>
        <taxon>Cyanobacteriota</taxon>
        <taxon>Cyanophyceae</taxon>
        <taxon>Nostocales</taxon>
        <taxon>Nodulariaceae</taxon>
        <taxon>Nodularia</taxon>
    </lineage>
</organism>
<sequence>MKKVKMPTSDSYQDYLIESLQDPEEAAAYIEAILEAENPETELLTSALKDVIDAQLKMNNLSAQAKLKWEQLNQMLLKSGGAEIYSLVGLLDTLGFKLEVREKSL</sequence>
<evidence type="ECO:0000313" key="2">
    <source>
        <dbReference type="Proteomes" id="UP001302120"/>
    </source>
</evidence>
<evidence type="ECO:0000313" key="1">
    <source>
        <dbReference type="EMBL" id="MEA5583096.1"/>
    </source>
</evidence>
<proteinExistence type="predicted"/>